<protein>
    <recommendedName>
        <fullName evidence="4">DUF433 domain-containing protein</fullName>
    </recommendedName>
</protein>
<evidence type="ECO:0000256" key="1">
    <source>
        <dbReference type="SAM" id="MobiDB-lite"/>
    </source>
</evidence>
<dbReference type="RefSeq" id="WP_145267938.1">
    <property type="nucleotide sequence ID" value="NZ_CP036426.1"/>
</dbReference>
<dbReference type="InterPro" id="IPR009057">
    <property type="entry name" value="Homeodomain-like_sf"/>
</dbReference>
<evidence type="ECO:0000313" key="3">
    <source>
        <dbReference type="Proteomes" id="UP000317835"/>
    </source>
</evidence>
<accession>A0A518GYG2</accession>
<dbReference type="KEGG" id="tpla:ElP_14570"/>
<feature type="region of interest" description="Disordered" evidence="1">
    <location>
        <begin position="119"/>
        <end position="179"/>
    </location>
</feature>
<evidence type="ECO:0008006" key="4">
    <source>
        <dbReference type="Google" id="ProtNLM"/>
    </source>
</evidence>
<feature type="region of interest" description="Disordered" evidence="1">
    <location>
        <begin position="1"/>
        <end position="30"/>
    </location>
</feature>
<sequence length="271" mass="29600">MPRPRRRPSDSAGDAPKSRNRPRSGRTITDLSPFLLEPLGSMDDPGFQLLCERMIEILGPRGDLEKAMAGHVLWAFGAVRRGFRAVDLGVKGAEAYLRAMLRSFRSSQRTYDLARRIAEHSTATPPSSPPEAESQAPAPPPLAPAEDRPPSPAITPEPPAPFAEWADPDDEAEPVESAAGEWRTRIAMVPSIDARWPVVDRLGLVVDELLDLRDGGMPDDEIIERHPGLTYSDLAACTACEADGFRGPLEPPYPEDLFVIEDEEGHDPGVD</sequence>
<feature type="compositionally biased region" description="Pro residues" evidence="1">
    <location>
        <begin position="150"/>
        <end position="161"/>
    </location>
</feature>
<dbReference type="Pfam" id="PF04255">
    <property type="entry name" value="DUF433"/>
    <property type="match status" value="1"/>
</dbReference>
<name>A0A518GYG2_9BACT</name>
<dbReference type="InterPro" id="IPR007367">
    <property type="entry name" value="DUF433"/>
</dbReference>
<dbReference type="Proteomes" id="UP000317835">
    <property type="component" value="Chromosome"/>
</dbReference>
<evidence type="ECO:0000313" key="2">
    <source>
        <dbReference type="EMBL" id="QDV33583.1"/>
    </source>
</evidence>
<organism evidence="2 3">
    <name type="scientific">Tautonia plasticadhaerens</name>
    <dbReference type="NCBI Taxonomy" id="2527974"/>
    <lineage>
        <taxon>Bacteria</taxon>
        <taxon>Pseudomonadati</taxon>
        <taxon>Planctomycetota</taxon>
        <taxon>Planctomycetia</taxon>
        <taxon>Isosphaerales</taxon>
        <taxon>Isosphaeraceae</taxon>
        <taxon>Tautonia</taxon>
    </lineage>
</organism>
<proteinExistence type="predicted"/>
<gene>
    <name evidence="2" type="ORF">ElP_14570</name>
</gene>
<reference evidence="2 3" key="1">
    <citation type="submission" date="2019-02" db="EMBL/GenBank/DDBJ databases">
        <title>Deep-cultivation of Planctomycetes and their phenomic and genomic characterization uncovers novel biology.</title>
        <authorList>
            <person name="Wiegand S."/>
            <person name="Jogler M."/>
            <person name="Boedeker C."/>
            <person name="Pinto D."/>
            <person name="Vollmers J."/>
            <person name="Rivas-Marin E."/>
            <person name="Kohn T."/>
            <person name="Peeters S.H."/>
            <person name="Heuer A."/>
            <person name="Rast P."/>
            <person name="Oberbeckmann S."/>
            <person name="Bunk B."/>
            <person name="Jeske O."/>
            <person name="Meyerdierks A."/>
            <person name="Storesund J.E."/>
            <person name="Kallscheuer N."/>
            <person name="Luecker S."/>
            <person name="Lage O.M."/>
            <person name="Pohl T."/>
            <person name="Merkel B.J."/>
            <person name="Hornburger P."/>
            <person name="Mueller R.-W."/>
            <person name="Bruemmer F."/>
            <person name="Labrenz M."/>
            <person name="Spormann A.M."/>
            <person name="Op den Camp H."/>
            <person name="Overmann J."/>
            <person name="Amann R."/>
            <person name="Jetten M.S.M."/>
            <person name="Mascher T."/>
            <person name="Medema M.H."/>
            <person name="Devos D.P."/>
            <person name="Kaster A.-K."/>
            <person name="Ovreas L."/>
            <person name="Rohde M."/>
            <person name="Galperin M.Y."/>
            <person name="Jogler C."/>
        </authorList>
    </citation>
    <scope>NUCLEOTIDE SEQUENCE [LARGE SCALE GENOMIC DNA]</scope>
    <source>
        <strain evidence="2 3">ElP</strain>
    </source>
</reference>
<feature type="compositionally biased region" description="Low complexity" evidence="1">
    <location>
        <begin position="120"/>
        <end position="136"/>
    </location>
</feature>
<dbReference type="SUPFAM" id="SSF46689">
    <property type="entry name" value="Homeodomain-like"/>
    <property type="match status" value="1"/>
</dbReference>
<keyword evidence="3" id="KW-1185">Reference proteome</keyword>
<dbReference type="AlphaFoldDB" id="A0A518GYG2"/>
<dbReference type="EMBL" id="CP036426">
    <property type="protein sequence ID" value="QDV33583.1"/>
    <property type="molecule type" value="Genomic_DNA"/>
</dbReference>